<dbReference type="EMBL" id="KB297987">
    <property type="protein sequence ID" value="ELU09742.1"/>
    <property type="molecule type" value="Genomic_DNA"/>
</dbReference>
<proteinExistence type="predicted"/>
<dbReference type="SUPFAM" id="SSF102546">
    <property type="entry name" value="RbsD-like"/>
    <property type="match status" value="1"/>
</dbReference>
<sequence length="150" mass="16588">MPLIGVPFMISPYLLSVLSLAGHGDEIVLADAHFPTSSICREGPVEVRADGLNIPELLGAILKLVPLDQYVDEPVALMQRVPEDEAKNLPVPIWDKYQDVVNKAEGKKITMEKVERFAFYERAKKAFAVVHTGETAQYGNIIIKKGCVLE</sequence>
<dbReference type="InterPro" id="IPR007721">
    <property type="entry name" value="RbsD_FucU"/>
</dbReference>
<protein>
    <recommendedName>
        <fullName evidence="3">L-fucose mutarotase</fullName>
        <ecNumber evidence="3">5.1.3.29</ecNumber>
    </recommendedName>
</protein>
<feature type="signal peptide" evidence="4">
    <location>
        <begin position="1"/>
        <end position="24"/>
    </location>
</feature>
<evidence type="ECO:0000313" key="6">
    <source>
        <dbReference type="EnsemblMetazoa" id="CapteP178290"/>
    </source>
</evidence>
<dbReference type="HOGENOM" id="CLU_120075_1_0_1"/>
<keyword evidence="1" id="KW-0413">Isomerase</keyword>
<dbReference type="EC" id="5.1.3.29" evidence="3"/>
<evidence type="ECO:0000313" key="5">
    <source>
        <dbReference type="EMBL" id="ELU09742.1"/>
    </source>
</evidence>
<dbReference type="PANTHER" id="PTHR31690:SF4">
    <property type="entry name" value="FUCOSE MUTAROTASE"/>
    <property type="match status" value="1"/>
</dbReference>
<keyword evidence="4" id="KW-0732">Signal</keyword>
<reference evidence="7" key="1">
    <citation type="submission" date="2012-12" db="EMBL/GenBank/DDBJ databases">
        <authorList>
            <person name="Hellsten U."/>
            <person name="Grimwood J."/>
            <person name="Chapman J.A."/>
            <person name="Shapiro H."/>
            <person name="Aerts A."/>
            <person name="Otillar R.P."/>
            <person name="Terry A.Y."/>
            <person name="Boore J.L."/>
            <person name="Simakov O."/>
            <person name="Marletaz F."/>
            <person name="Cho S.-J."/>
            <person name="Edsinger-Gonzales E."/>
            <person name="Havlak P."/>
            <person name="Kuo D.-H."/>
            <person name="Larsson T."/>
            <person name="Lv J."/>
            <person name="Arendt D."/>
            <person name="Savage R."/>
            <person name="Osoegawa K."/>
            <person name="de Jong P."/>
            <person name="Lindberg D.R."/>
            <person name="Seaver E.C."/>
            <person name="Weisblat D.A."/>
            <person name="Putnam N.H."/>
            <person name="Grigoriev I.V."/>
            <person name="Rokhsar D.S."/>
        </authorList>
    </citation>
    <scope>NUCLEOTIDE SEQUENCE</scope>
    <source>
        <strain evidence="7">I ESC-2004</strain>
    </source>
</reference>
<dbReference type="OMA" id="PVWDTYT"/>
<dbReference type="OrthoDB" id="10011710at2759"/>
<keyword evidence="7" id="KW-1185">Reference proteome</keyword>
<dbReference type="InterPro" id="IPR050443">
    <property type="entry name" value="RbsD/FucU_mutarotase"/>
</dbReference>
<feature type="chain" id="PRO_5008788575" description="L-fucose mutarotase" evidence="4">
    <location>
        <begin position="25"/>
        <end position="150"/>
    </location>
</feature>
<dbReference type="GO" id="GO:0006004">
    <property type="term" value="P:fucose metabolic process"/>
    <property type="evidence" value="ECO:0007669"/>
    <property type="project" value="TreeGrafter"/>
</dbReference>
<dbReference type="GO" id="GO:0036373">
    <property type="term" value="F:L-fucose mutarotase activity"/>
    <property type="evidence" value="ECO:0007669"/>
    <property type="project" value="UniProtKB-EC"/>
</dbReference>
<dbReference type="EnsemblMetazoa" id="CapteT178290">
    <property type="protein sequence ID" value="CapteP178290"/>
    <property type="gene ID" value="CapteG178290"/>
</dbReference>
<dbReference type="EMBL" id="AMQN01006275">
    <property type="status" value="NOT_ANNOTATED_CDS"/>
    <property type="molecule type" value="Genomic_DNA"/>
</dbReference>
<dbReference type="Proteomes" id="UP000014760">
    <property type="component" value="Unassembled WGS sequence"/>
</dbReference>
<dbReference type="PANTHER" id="PTHR31690">
    <property type="entry name" value="FUCOSE MUTAROTASE"/>
    <property type="match status" value="1"/>
</dbReference>
<reference evidence="6" key="3">
    <citation type="submission" date="2015-06" db="UniProtKB">
        <authorList>
            <consortium name="EnsemblMetazoa"/>
        </authorList>
    </citation>
    <scope>IDENTIFICATION</scope>
</reference>
<evidence type="ECO:0000256" key="2">
    <source>
        <dbReference type="ARBA" id="ARBA00036324"/>
    </source>
</evidence>
<dbReference type="AlphaFoldDB" id="R7V0K8"/>
<dbReference type="STRING" id="283909.R7V0K8"/>
<organism evidence="5">
    <name type="scientific">Capitella teleta</name>
    <name type="common">Polychaete worm</name>
    <dbReference type="NCBI Taxonomy" id="283909"/>
    <lineage>
        <taxon>Eukaryota</taxon>
        <taxon>Metazoa</taxon>
        <taxon>Spiralia</taxon>
        <taxon>Lophotrochozoa</taxon>
        <taxon>Annelida</taxon>
        <taxon>Polychaeta</taxon>
        <taxon>Sedentaria</taxon>
        <taxon>Scolecida</taxon>
        <taxon>Capitellidae</taxon>
        <taxon>Capitella</taxon>
    </lineage>
</organism>
<evidence type="ECO:0000256" key="1">
    <source>
        <dbReference type="ARBA" id="ARBA00023235"/>
    </source>
</evidence>
<accession>R7V0K8</accession>
<comment type="catalytic activity">
    <reaction evidence="2">
        <text>alpha-L-fucose = beta-L-fucose</text>
        <dbReference type="Rhea" id="RHEA:25580"/>
        <dbReference type="ChEBI" id="CHEBI:42548"/>
        <dbReference type="ChEBI" id="CHEBI:42589"/>
        <dbReference type="EC" id="5.1.3.29"/>
    </reaction>
</comment>
<reference evidence="5 7" key="2">
    <citation type="journal article" date="2013" name="Nature">
        <title>Insights into bilaterian evolution from three spiralian genomes.</title>
        <authorList>
            <person name="Simakov O."/>
            <person name="Marletaz F."/>
            <person name="Cho S.J."/>
            <person name="Edsinger-Gonzales E."/>
            <person name="Havlak P."/>
            <person name="Hellsten U."/>
            <person name="Kuo D.H."/>
            <person name="Larsson T."/>
            <person name="Lv J."/>
            <person name="Arendt D."/>
            <person name="Savage R."/>
            <person name="Osoegawa K."/>
            <person name="de Jong P."/>
            <person name="Grimwood J."/>
            <person name="Chapman J.A."/>
            <person name="Shapiro H."/>
            <person name="Aerts A."/>
            <person name="Otillar R.P."/>
            <person name="Terry A.Y."/>
            <person name="Boore J.L."/>
            <person name="Grigoriev I.V."/>
            <person name="Lindberg D.R."/>
            <person name="Seaver E.C."/>
            <person name="Weisblat D.A."/>
            <person name="Putnam N.H."/>
            <person name="Rokhsar D.S."/>
        </authorList>
    </citation>
    <scope>NUCLEOTIDE SEQUENCE</scope>
    <source>
        <strain evidence="5 7">I ESC-2004</strain>
    </source>
</reference>
<name>R7V0K8_CAPTE</name>
<evidence type="ECO:0000256" key="3">
    <source>
        <dbReference type="ARBA" id="ARBA00038859"/>
    </source>
</evidence>
<dbReference type="Pfam" id="PF05025">
    <property type="entry name" value="RbsD_FucU"/>
    <property type="match status" value="1"/>
</dbReference>
<evidence type="ECO:0000256" key="4">
    <source>
        <dbReference type="SAM" id="SignalP"/>
    </source>
</evidence>
<gene>
    <name evidence="5" type="ORF">CAPTEDRAFT_178290</name>
</gene>
<dbReference type="InterPro" id="IPR023750">
    <property type="entry name" value="RbsD-like_sf"/>
</dbReference>
<dbReference type="Gene3D" id="3.40.1650.10">
    <property type="entry name" value="RbsD-like domain"/>
    <property type="match status" value="1"/>
</dbReference>
<dbReference type="GO" id="GO:0042806">
    <property type="term" value="F:fucose binding"/>
    <property type="evidence" value="ECO:0007669"/>
    <property type="project" value="TreeGrafter"/>
</dbReference>
<evidence type="ECO:0000313" key="7">
    <source>
        <dbReference type="Proteomes" id="UP000014760"/>
    </source>
</evidence>